<evidence type="ECO:0000256" key="3">
    <source>
        <dbReference type="ARBA" id="ARBA00010418"/>
    </source>
</evidence>
<feature type="domain" description="Rhamnogalacturonan lyase" evidence="8">
    <location>
        <begin position="473"/>
        <end position="661"/>
    </location>
</feature>
<dbReference type="InterPro" id="IPR014718">
    <property type="entry name" value="GH-type_carb-bd"/>
</dbReference>
<protein>
    <recommendedName>
        <fullName evidence="4">rhamnogalacturonan endolyase</fullName>
        <ecNumber evidence="4">4.2.2.23</ecNumber>
    </recommendedName>
</protein>
<dbReference type="GO" id="GO:0005576">
    <property type="term" value="C:extracellular region"/>
    <property type="evidence" value="ECO:0007669"/>
    <property type="project" value="UniProtKB-SubCell"/>
</dbReference>
<dbReference type="InterPro" id="IPR029411">
    <property type="entry name" value="RG-lyase_III"/>
</dbReference>
<feature type="domain" description="Rhamnogalacturonan lyase" evidence="9">
    <location>
        <begin position="387"/>
        <end position="459"/>
    </location>
</feature>
<accession>A0A8T0J8L8</accession>
<dbReference type="Pfam" id="PF06045">
    <property type="entry name" value="Rhamnogal_lyase"/>
    <property type="match status" value="1"/>
</dbReference>
<dbReference type="CDD" id="cd10317">
    <property type="entry name" value="RGL4_C"/>
    <property type="match status" value="1"/>
</dbReference>
<proteinExistence type="inferred from homology"/>
<dbReference type="InterPro" id="IPR010325">
    <property type="entry name" value="Rhamnogal_lyase"/>
</dbReference>
<evidence type="ECO:0000313" key="10">
    <source>
        <dbReference type="EMBL" id="KAG0591188.1"/>
    </source>
</evidence>
<evidence type="ECO:0000256" key="1">
    <source>
        <dbReference type="ARBA" id="ARBA00001324"/>
    </source>
</evidence>
<comment type="similarity">
    <text evidence="3">Belongs to the polysaccharide lyase 4 family.</text>
</comment>
<dbReference type="InterPro" id="IPR011013">
    <property type="entry name" value="Gal_mutarotase_sf_dom"/>
</dbReference>
<dbReference type="GO" id="GO:0030246">
    <property type="term" value="F:carbohydrate binding"/>
    <property type="evidence" value="ECO:0007669"/>
    <property type="project" value="InterPro"/>
</dbReference>
<dbReference type="SUPFAM" id="SSF74650">
    <property type="entry name" value="Galactose mutarotase-like"/>
    <property type="match status" value="1"/>
</dbReference>
<dbReference type="EC" id="4.2.2.23" evidence="4"/>
<comment type="catalytic activity">
    <reaction evidence="1">
        <text>Endotype eliminative cleavage of L-alpha-rhamnopyranosyl-(1-&gt;4)-alpha-D-galactopyranosyluronic acid bonds of rhamnogalacturonan I domains in ramified hairy regions of pectin leaving L-rhamnopyranose at the reducing end and 4-deoxy-4,5-unsaturated D-galactopyranosyluronic acid at the non-reducing end.</text>
        <dbReference type="EC" id="4.2.2.23"/>
    </reaction>
</comment>
<dbReference type="Gene3D" id="2.60.120.260">
    <property type="entry name" value="Galactose-binding domain-like"/>
    <property type="match status" value="1"/>
</dbReference>
<dbReference type="Gene3D" id="2.70.98.10">
    <property type="match status" value="1"/>
</dbReference>
<evidence type="ECO:0000259" key="9">
    <source>
        <dbReference type="Pfam" id="PF14686"/>
    </source>
</evidence>
<keyword evidence="5" id="KW-0964">Secreted</keyword>
<dbReference type="Gene3D" id="2.60.40.1120">
    <property type="entry name" value="Carboxypeptidase-like, regulatory domain"/>
    <property type="match status" value="1"/>
</dbReference>
<evidence type="ECO:0000256" key="7">
    <source>
        <dbReference type="ARBA" id="ARBA00023239"/>
    </source>
</evidence>
<dbReference type="Pfam" id="PF14686">
    <property type="entry name" value="fn3_3"/>
    <property type="match status" value="1"/>
</dbReference>
<dbReference type="CDD" id="cd10320">
    <property type="entry name" value="RGL4_N"/>
    <property type="match status" value="1"/>
</dbReference>
<dbReference type="PANTHER" id="PTHR32018:SF1">
    <property type="entry name" value="RHAMNOGALACTURONAN ENDOLYASE"/>
    <property type="match status" value="1"/>
</dbReference>
<dbReference type="InterPro" id="IPR051850">
    <property type="entry name" value="Polysacch_Lyase_4"/>
</dbReference>
<dbReference type="GO" id="GO:0102210">
    <property type="term" value="F:rhamnogalacturonan endolyase activity"/>
    <property type="evidence" value="ECO:0007669"/>
    <property type="project" value="UniProtKB-EC"/>
</dbReference>
<evidence type="ECO:0000259" key="8">
    <source>
        <dbReference type="Pfam" id="PF14683"/>
    </source>
</evidence>
<dbReference type="EMBL" id="CM026421">
    <property type="protein sequence ID" value="KAG0591188.1"/>
    <property type="molecule type" value="Genomic_DNA"/>
</dbReference>
<comment type="subcellular location">
    <subcellularLocation>
        <location evidence="2">Secreted</location>
    </subcellularLocation>
</comment>
<comment type="caution">
    <text evidence="10">The sequence shown here is derived from an EMBL/GenBank/DDBJ whole genome shotgun (WGS) entry which is preliminary data.</text>
</comment>
<evidence type="ECO:0000256" key="6">
    <source>
        <dbReference type="ARBA" id="ARBA00022729"/>
    </source>
</evidence>
<keyword evidence="6" id="KW-0732">Signal</keyword>
<dbReference type="Pfam" id="PF14683">
    <property type="entry name" value="CBM-like"/>
    <property type="match status" value="1"/>
</dbReference>
<keyword evidence="7" id="KW-0456">Lyase</keyword>
<dbReference type="PANTHER" id="PTHR32018">
    <property type="entry name" value="RHAMNOGALACTURONATE LYASE FAMILY PROTEIN"/>
    <property type="match status" value="1"/>
</dbReference>
<dbReference type="CDD" id="cd10316">
    <property type="entry name" value="RGL4_M"/>
    <property type="match status" value="1"/>
</dbReference>
<evidence type="ECO:0000256" key="4">
    <source>
        <dbReference type="ARBA" id="ARBA00012437"/>
    </source>
</evidence>
<dbReference type="SUPFAM" id="SSF49785">
    <property type="entry name" value="Galactose-binding domain-like"/>
    <property type="match status" value="1"/>
</dbReference>
<name>A0A8T0J8L8_CERPU</name>
<reference evidence="10" key="1">
    <citation type="submission" date="2020-06" db="EMBL/GenBank/DDBJ databases">
        <title>WGS assembly of Ceratodon purpureus strain R40.</title>
        <authorList>
            <person name="Carey S.B."/>
            <person name="Jenkins J."/>
            <person name="Shu S."/>
            <person name="Lovell J.T."/>
            <person name="Sreedasyam A."/>
            <person name="Maumus F."/>
            <person name="Tiley G.P."/>
            <person name="Fernandez-Pozo N."/>
            <person name="Barry K."/>
            <person name="Chen C."/>
            <person name="Wang M."/>
            <person name="Lipzen A."/>
            <person name="Daum C."/>
            <person name="Saski C.A."/>
            <person name="Payton A.C."/>
            <person name="Mcbreen J.C."/>
            <person name="Conrad R.E."/>
            <person name="Kollar L.M."/>
            <person name="Olsson S."/>
            <person name="Huttunen S."/>
            <person name="Landis J.B."/>
            <person name="Wickett N.J."/>
            <person name="Johnson M.G."/>
            <person name="Rensing S.A."/>
            <person name="Grimwood J."/>
            <person name="Schmutz J."/>
            <person name="Mcdaniel S.F."/>
        </authorList>
    </citation>
    <scope>NUCLEOTIDE SEQUENCE</scope>
    <source>
        <strain evidence="10">R40</strain>
    </source>
</reference>
<gene>
    <name evidence="10" type="ORF">KC19_1G156800</name>
</gene>
<dbReference type="InterPro" id="IPR008979">
    <property type="entry name" value="Galactose-bd-like_sf"/>
</dbReference>
<evidence type="ECO:0000313" key="11">
    <source>
        <dbReference type="Proteomes" id="UP000822688"/>
    </source>
</evidence>
<keyword evidence="11" id="KW-1185">Reference proteome</keyword>
<dbReference type="InterPro" id="IPR029413">
    <property type="entry name" value="RG-lyase_II"/>
</dbReference>
<dbReference type="GO" id="GO:0005975">
    <property type="term" value="P:carbohydrate metabolic process"/>
    <property type="evidence" value="ECO:0007669"/>
    <property type="project" value="InterPro"/>
</dbReference>
<dbReference type="Proteomes" id="UP000822688">
    <property type="component" value="Chromosome 1"/>
</dbReference>
<dbReference type="AlphaFoldDB" id="A0A8T0J8L8"/>
<dbReference type="InterPro" id="IPR013784">
    <property type="entry name" value="Carb-bd-like_fold"/>
</dbReference>
<evidence type="ECO:0000256" key="5">
    <source>
        <dbReference type="ARBA" id="ARBA00022525"/>
    </source>
</evidence>
<organism evidence="10 11">
    <name type="scientific">Ceratodon purpureus</name>
    <name type="common">Fire moss</name>
    <name type="synonym">Dicranum purpureum</name>
    <dbReference type="NCBI Taxonomy" id="3225"/>
    <lineage>
        <taxon>Eukaryota</taxon>
        <taxon>Viridiplantae</taxon>
        <taxon>Streptophyta</taxon>
        <taxon>Embryophyta</taxon>
        <taxon>Bryophyta</taxon>
        <taxon>Bryophytina</taxon>
        <taxon>Bryopsida</taxon>
        <taxon>Dicranidae</taxon>
        <taxon>Pseudoditrichales</taxon>
        <taxon>Ditrichaceae</taxon>
        <taxon>Ceratodon</taxon>
    </lineage>
</organism>
<dbReference type="SUPFAM" id="SSF49452">
    <property type="entry name" value="Starch-binding domain-like"/>
    <property type="match status" value="1"/>
</dbReference>
<sequence>MFRGIRKMMHELKDDLQNSGDHPHANYHPHSSGFIGTEVLLVEQEKYVVLDNGIVRVTITKPGGIVTGLKYGGIENLLETHNKETNRGYWDLNWSQKGGKDIFDVISGTRFKIVYKDANRVEVSFFRPYDPKSGTSIPLNIDKRFVLMRGSSGFYSYGIYERPSGWPAFNFNQTRITFKLQKDRFHYMAVADDRQRLMPCPEDLMPDRCQQLAYPEAHVLTNPCEHELCGEVDDKYQYTMDNKDMKVHGWVSANPMVGFWIISPSNEFRNGGPTKQNLTSHVGPTCLAVFQGAHYAGSDLCPSFEEGEPWQKVFGPVFIYLNSAPMGTPCPALWQNAKAQAMTEEMAWPYSWPASPDFPKAAERGTVSGRLLVSDPFQPPYVWGGKYAFLGLAAPGELGSWQTESKGYQFWTQADANGHFCIRSIRAGVYDLYGWVPGVVGDYKFEKGSIHVQPGAVIELGDITYTSPRDGPTLWEIGVPDRTANGFFVPDANPKYVNRLFLNHPQKWRQYGLWERYTDLYPTQDLVYTVGQSDWRTDWFFTHLNRFKPDGSFEPTTWEVRFQIPEVVTGSPYKLRIATAAANGAAIQLFVNKLDYRKPVFDTMQYGRDNAIARHGIHGLYKLWTIDVDPHLLRVGPNSFYLRQRKASGPFTGVMYDYLRLEAPACSPSGPALASS</sequence>
<evidence type="ECO:0000256" key="2">
    <source>
        <dbReference type="ARBA" id="ARBA00004613"/>
    </source>
</evidence>